<dbReference type="PANTHER" id="PTHR13673:SF0">
    <property type="entry name" value="VPS35 ENDOSOMAL PROTEIN-SORTING FACTOR-LIKE"/>
    <property type="match status" value="1"/>
</dbReference>
<keyword evidence="5" id="KW-0653">Protein transport</keyword>
<dbReference type="GO" id="GO:0015031">
    <property type="term" value="P:protein transport"/>
    <property type="evidence" value="ECO:0007669"/>
    <property type="project" value="UniProtKB-KW"/>
</dbReference>
<dbReference type="Proteomes" id="UP000663760">
    <property type="component" value="Chromosome 15"/>
</dbReference>
<evidence type="ECO:0000256" key="3">
    <source>
        <dbReference type="ARBA" id="ARBA00022448"/>
    </source>
</evidence>
<evidence type="ECO:0000256" key="2">
    <source>
        <dbReference type="ARBA" id="ARBA00010704"/>
    </source>
</evidence>
<gene>
    <name evidence="7" type="ORF">SI8410_15019062</name>
</gene>
<keyword evidence="4" id="KW-0967">Endosome</keyword>
<feature type="region of interest" description="Disordered" evidence="6">
    <location>
        <begin position="14"/>
        <end position="47"/>
    </location>
</feature>
<comment type="similarity">
    <text evidence="2">Belongs to the VPS35L family.</text>
</comment>
<organism evidence="7 8">
    <name type="scientific">Spirodela intermedia</name>
    <name type="common">Intermediate duckweed</name>
    <dbReference type="NCBI Taxonomy" id="51605"/>
    <lineage>
        <taxon>Eukaryota</taxon>
        <taxon>Viridiplantae</taxon>
        <taxon>Streptophyta</taxon>
        <taxon>Embryophyta</taxon>
        <taxon>Tracheophyta</taxon>
        <taxon>Spermatophyta</taxon>
        <taxon>Magnoliopsida</taxon>
        <taxon>Liliopsida</taxon>
        <taxon>Araceae</taxon>
        <taxon>Lemnoideae</taxon>
        <taxon>Spirodela</taxon>
    </lineage>
</organism>
<dbReference type="InterPro" id="IPR029705">
    <property type="entry name" value="VPS35L"/>
</dbReference>
<evidence type="ECO:0000256" key="4">
    <source>
        <dbReference type="ARBA" id="ARBA00022753"/>
    </source>
</evidence>
<evidence type="ECO:0000256" key="6">
    <source>
        <dbReference type="SAM" id="MobiDB-lite"/>
    </source>
</evidence>
<evidence type="ECO:0000256" key="1">
    <source>
        <dbReference type="ARBA" id="ARBA00004177"/>
    </source>
</evidence>
<name>A0A7I8LGM9_SPIIN</name>
<dbReference type="PANTHER" id="PTHR13673">
    <property type="entry name" value="ESOPHAGEAL CANCER ASSOCIATED PROTEIN"/>
    <property type="match status" value="1"/>
</dbReference>
<dbReference type="GO" id="GO:0032456">
    <property type="term" value="P:endocytic recycling"/>
    <property type="evidence" value="ECO:0007669"/>
    <property type="project" value="InterPro"/>
</dbReference>
<proteinExistence type="inferred from homology"/>
<protein>
    <submittedName>
        <fullName evidence="7">Uncharacterized protein</fullName>
    </submittedName>
</protein>
<dbReference type="AlphaFoldDB" id="A0A7I8LGM9"/>
<dbReference type="GO" id="GO:0005768">
    <property type="term" value="C:endosome"/>
    <property type="evidence" value="ECO:0007669"/>
    <property type="project" value="UniProtKB-SubCell"/>
</dbReference>
<comment type="subcellular location">
    <subcellularLocation>
        <location evidence="1">Endosome</location>
    </subcellularLocation>
</comment>
<evidence type="ECO:0000313" key="7">
    <source>
        <dbReference type="EMBL" id="CAA7408384.1"/>
    </source>
</evidence>
<keyword evidence="8" id="KW-1185">Reference proteome</keyword>
<dbReference type="OrthoDB" id="1734063at2759"/>
<keyword evidence="3" id="KW-0813">Transport</keyword>
<feature type="compositionally biased region" description="Low complexity" evidence="6">
    <location>
        <begin position="33"/>
        <end position="42"/>
    </location>
</feature>
<evidence type="ECO:0000313" key="8">
    <source>
        <dbReference type="Proteomes" id="UP000663760"/>
    </source>
</evidence>
<evidence type="ECO:0000256" key="5">
    <source>
        <dbReference type="ARBA" id="ARBA00022927"/>
    </source>
</evidence>
<reference evidence="7" key="1">
    <citation type="submission" date="2020-02" db="EMBL/GenBank/DDBJ databases">
        <authorList>
            <person name="Scholz U."/>
            <person name="Mascher M."/>
            <person name="Fiebig A."/>
        </authorList>
    </citation>
    <scope>NUCLEOTIDE SEQUENCE</scope>
</reference>
<sequence>MFLDFRSREYRLEEERAGAALPSRTAAHDHPLASASSPSMRSSSERARTEAFQKVDSADYQNVAVNDPLRVHGDQIGNVVDPSGVFMLIESSDQMYNDFPRKRSDESVQHSVKEWAVFTKGLSQKFSHSSMANVTVASDILPGILKAQVHVIRWRFFDTSLFQFYPVLFVLVTEIMDLLGDLVWDRIKRKAEWTDDGNFICALQDDFVPGDVSFDAKELCYNWFAKIGSIHELLPRIYLELAILRCWRFLEENPSSYLRRLTMMMRGLADPVTSAYCHLYMVHCVQSLDPGDVGYLVISINDISISLRRIIIEKEITGSNLGGNKRLLISLLEPAIEWIMKVMLKAEKHELPGNIVLINALELLELIKCSSDISFEQHLNFRLLGLKLSESQLSVNHSDIIVKKVLQVVSQYDGLAEYLIVLDAYFEIILQNTVDSSVSFVLDGVVKRAENQSLTGNEMDSLLSILVKVIHNLNGLEDVLALKHFIQIFDLLNGDPRITASRHILGKVTRDVFIHDPRTIQFLFEASRALHDGINFSSSKNGNHTIAGLICRFVQTVDFGDEMEGQLQFLVECRVAFRNINELKVYFIHSSNALATRGIKNVDKFLGFIRACIAFSEVTIPSILDASCCLNLYLETAEVALSAGLISHVDGLVGAAISCLESTNLNIGCFI</sequence>
<dbReference type="EMBL" id="LR746278">
    <property type="protein sequence ID" value="CAA7408384.1"/>
    <property type="molecule type" value="Genomic_DNA"/>
</dbReference>
<accession>A0A7I8LGM9</accession>